<evidence type="ECO:0000313" key="6">
    <source>
        <dbReference type="Proteomes" id="UP000007435"/>
    </source>
</evidence>
<dbReference type="eggNOG" id="COG4365">
    <property type="taxonomic scope" value="Bacteria"/>
</dbReference>
<feature type="coiled-coil region" evidence="2">
    <location>
        <begin position="435"/>
        <end position="462"/>
    </location>
</feature>
<evidence type="ECO:0000256" key="2">
    <source>
        <dbReference type="HAMAP-Rule" id="MF_01867"/>
    </source>
</evidence>
<dbReference type="RefSeq" id="WP_013409400.1">
    <property type="nucleotide sequence ID" value="NC_014655.1"/>
</dbReference>
<dbReference type="InterPro" id="IPR011199">
    <property type="entry name" value="Bacillithiol_biosynth_BshC"/>
</dbReference>
<dbReference type="InterPro" id="IPR055398">
    <property type="entry name" value="Rossmann-like_BshC"/>
</dbReference>
<feature type="domain" description="Bacillithiol biosynthesis BshC N-terminal Rossmann-like" evidence="3">
    <location>
        <begin position="12"/>
        <end position="357"/>
    </location>
</feature>
<proteinExistence type="inferred from homology"/>
<keyword evidence="2" id="KW-0175">Coiled coil</keyword>
<dbReference type="AlphaFoldDB" id="E4RQF8"/>
<dbReference type="HOGENOM" id="CLU_022249_2_0_10"/>
<comment type="similarity">
    <text evidence="2">Belongs to the BshC family.</text>
</comment>
<sequence>MQSHIQKLPLEQVANFPKLFLDYLNEKPELKPLYGHFPRIENFDSLIQEKDFAHRAVLVKVLEEQYAKLGVPENVKLLGEDNTYSVTTGHQLNIFTGPLYVIYKIVSTINLAKRLSEAYPDKNFVPVYWMATEDHDFEEIASFFLFGNKYSWTTTQKGAVGEMSLDGIQEVIDQLKDKPEIFIKAYSQNDNLADAVRQYMHELFGEHGLVCVDGNHRDFKEIFKPVIKEELSNGIVKQKLDENAVLLDQLGYKPQIHPREINLFYKDKGLRERIDLVEGEYKVLETALSFTKEEIEVLLQEHPERFSPNVALRPLYQEMILPNVAYLGGPSELTYWLQLKGIFDHFKVAFPAVMPRNLALVVNENLQKRLDKLGVKVEDLYQDDAKLRKAYVDQVSENQLQLQEEQASLDELFDSIIRKAISVDPTLKGAIEAEKVKVSKGISNLETRIKKAEERKFETSIQQLMGVKEKLFPGGSQQERKDNFLNFYLNNPGFLDLLFETFDPLDYRFNVLYL</sequence>
<dbReference type="STRING" id="649349.Lbys_2704"/>
<gene>
    <name evidence="2" type="primary">bshC</name>
    <name evidence="5" type="ordered locus">Lbys_2704</name>
</gene>
<evidence type="ECO:0000259" key="3">
    <source>
        <dbReference type="Pfam" id="PF10079"/>
    </source>
</evidence>
<reference key="1">
    <citation type="submission" date="2010-11" db="EMBL/GenBank/DDBJ databases">
        <title>The complete genome of Leadbetterella byssophila DSM 17132.</title>
        <authorList>
            <consortium name="US DOE Joint Genome Institute (JGI-PGF)"/>
            <person name="Lucas S."/>
            <person name="Copeland A."/>
            <person name="Lapidus A."/>
            <person name="Glavina del Rio T."/>
            <person name="Dalin E."/>
            <person name="Tice H."/>
            <person name="Bruce D."/>
            <person name="Goodwin L."/>
            <person name="Pitluck S."/>
            <person name="Kyrpides N."/>
            <person name="Mavromatis K."/>
            <person name="Ivanova N."/>
            <person name="Teshima H."/>
            <person name="Brettin T."/>
            <person name="Detter J.C."/>
            <person name="Han C."/>
            <person name="Tapia R."/>
            <person name="Land M."/>
            <person name="Hauser L."/>
            <person name="Markowitz V."/>
            <person name="Cheng J.-F."/>
            <person name="Hugenholtz P."/>
            <person name="Woyke T."/>
            <person name="Wu D."/>
            <person name="Tindall B."/>
            <person name="Pomrenke H.G."/>
            <person name="Brambilla E."/>
            <person name="Klenk H.-P."/>
            <person name="Eisen J.A."/>
        </authorList>
    </citation>
    <scope>NUCLEOTIDE SEQUENCE [LARGE SCALE GENOMIC DNA]</scope>
    <source>
        <strain>DSM 17132</strain>
    </source>
</reference>
<name>E4RQF8_LEAB4</name>
<keyword evidence="1 2" id="KW-0436">Ligase</keyword>
<keyword evidence="6" id="KW-1185">Reference proteome</keyword>
<evidence type="ECO:0000259" key="4">
    <source>
        <dbReference type="Pfam" id="PF24850"/>
    </source>
</evidence>
<dbReference type="EC" id="6.-.-.-" evidence="2"/>
<dbReference type="PIRSF" id="PIRSF012535">
    <property type="entry name" value="UCP012535"/>
    <property type="match status" value="1"/>
</dbReference>
<dbReference type="GO" id="GO:0016874">
    <property type="term" value="F:ligase activity"/>
    <property type="evidence" value="ECO:0007669"/>
    <property type="project" value="UniProtKB-UniRule"/>
</dbReference>
<reference evidence="5 6" key="2">
    <citation type="journal article" date="2011" name="Stand. Genomic Sci.">
        <title>Complete genome sequence of Leadbetterella byssophila type strain (4M15).</title>
        <authorList>
            <person name="Abt B."/>
            <person name="Teshima H."/>
            <person name="Lucas S."/>
            <person name="Lapidus A."/>
            <person name="Del Rio T.G."/>
            <person name="Nolan M."/>
            <person name="Tice H."/>
            <person name="Cheng J.F."/>
            <person name="Pitluck S."/>
            <person name="Liolios K."/>
            <person name="Pagani I."/>
            <person name="Ivanova N."/>
            <person name="Mavromatis K."/>
            <person name="Pati A."/>
            <person name="Tapia R."/>
            <person name="Han C."/>
            <person name="Goodwin L."/>
            <person name="Chen A."/>
            <person name="Palaniappan K."/>
            <person name="Land M."/>
            <person name="Hauser L."/>
            <person name="Chang Y.J."/>
            <person name="Jeffries C.D."/>
            <person name="Rohde M."/>
            <person name="Goker M."/>
            <person name="Tindall B.J."/>
            <person name="Detter J.C."/>
            <person name="Woyke T."/>
            <person name="Bristow J."/>
            <person name="Eisen J.A."/>
            <person name="Markowitz V."/>
            <person name="Hugenholtz P."/>
            <person name="Klenk H.P."/>
            <person name="Kyrpides N.C."/>
        </authorList>
    </citation>
    <scope>NUCLEOTIDE SEQUENCE [LARGE SCALE GENOMIC DNA]</scope>
    <source>
        <strain evidence="6">DSM 17132 / JCM 16389 / KACC 11308 / NBRC 106382 / 4M15</strain>
    </source>
</reference>
<dbReference type="HAMAP" id="MF_01867">
    <property type="entry name" value="BshC"/>
    <property type="match status" value="1"/>
</dbReference>
<evidence type="ECO:0000313" key="5">
    <source>
        <dbReference type="EMBL" id="ADQ18366.1"/>
    </source>
</evidence>
<accession>E4RQF8</accession>
<feature type="domain" description="Bacillithiol biosynthesis BshC C-terminal coiled-coil" evidence="4">
    <location>
        <begin position="359"/>
        <end position="514"/>
    </location>
</feature>
<dbReference type="KEGG" id="lby:Lbys_2704"/>
<dbReference type="InterPro" id="IPR055399">
    <property type="entry name" value="CC_BshC"/>
</dbReference>
<dbReference type="Pfam" id="PF24850">
    <property type="entry name" value="CC_BshC"/>
    <property type="match status" value="1"/>
</dbReference>
<organism evidence="5 6">
    <name type="scientific">Leadbetterella byssophila (strain DSM 17132 / JCM 16389 / KACC 11308 / NBRC 106382 / 4M15)</name>
    <dbReference type="NCBI Taxonomy" id="649349"/>
    <lineage>
        <taxon>Bacteria</taxon>
        <taxon>Pseudomonadati</taxon>
        <taxon>Bacteroidota</taxon>
        <taxon>Cytophagia</taxon>
        <taxon>Cytophagales</taxon>
        <taxon>Leadbetterellaceae</taxon>
        <taxon>Leadbetterella</taxon>
    </lineage>
</organism>
<dbReference type="Pfam" id="PF10079">
    <property type="entry name" value="Rossmann-like_BshC"/>
    <property type="match status" value="1"/>
</dbReference>
<dbReference type="EMBL" id="CP002305">
    <property type="protein sequence ID" value="ADQ18366.1"/>
    <property type="molecule type" value="Genomic_DNA"/>
</dbReference>
<protein>
    <recommendedName>
        <fullName evidence="2">Putative cysteine ligase BshC</fullName>
        <ecNumber evidence="2">6.-.-.-</ecNumber>
    </recommendedName>
</protein>
<dbReference type="Proteomes" id="UP000007435">
    <property type="component" value="Chromosome"/>
</dbReference>
<evidence type="ECO:0000256" key="1">
    <source>
        <dbReference type="ARBA" id="ARBA00022598"/>
    </source>
</evidence>
<dbReference type="NCBIfam" id="TIGR03998">
    <property type="entry name" value="thiol_BshC"/>
    <property type="match status" value="1"/>
</dbReference>